<proteinExistence type="predicted"/>
<dbReference type="InterPro" id="IPR008023">
    <property type="entry name" value="DUF748"/>
</dbReference>
<organism evidence="2 3">
    <name type="scientific">candidate division WOR_3 bacterium SM23_60</name>
    <dbReference type="NCBI Taxonomy" id="1703780"/>
    <lineage>
        <taxon>Bacteria</taxon>
        <taxon>Bacteria division WOR-3</taxon>
    </lineage>
</organism>
<reference evidence="2 3" key="1">
    <citation type="journal article" date="2015" name="Microbiome">
        <title>Genomic resolution of linkages in carbon, nitrogen, and sulfur cycling among widespread estuary sediment bacteria.</title>
        <authorList>
            <person name="Baker B.J."/>
            <person name="Lazar C.S."/>
            <person name="Teske A.P."/>
            <person name="Dick G.J."/>
        </authorList>
    </citation>
    <scope>NUCLEOTIDE SEQUENCE [LARGE SCALE GENOMIC DNA]</scope>
    <source>
        <strain evidence="2">SM23_60</strain>
    </source>
</reference>
<dbReference type="AlphaFoldDB" id="A0A0S8G5M2"/>
<sequence length="753" mass="81795">MNKIAKIILIVALVIVVGIVGAYVAISSYLTPERVQGIANRVASEGLQREVTIGTVGIRIGLTTGITINDVIVANTEGFGPEPLLTVDQATLVLRLLPLIQRKIVIGRVDLDGTHARIVHNEKGKTNFELTPSQAQTGHAWALAVSSVKLTHSTVEYTDRKNNIKMRLEDITQTISISKDALAFAGDGVLHSAASKDVPEITVQMSNHLTYELDKKKVTIERFTVEYERARIDAAGTITNLKDVDIAVKGDIGNIAALTALIPATSRPEKISGAAFLDGTVGGTIEKLSYEGLCELKDVAITPKGLKRGFEKINGKLRLEQTNVRDIAVHGRIGNAEVKVSGSVDNVTNPVLNLTAQVQGDLSDFENLAKGMEGMKMKGPLTVRLGVRGTSAAPVYSGTYAIENATVDGIGLAQPITGFALKGTFAQSGADIQQCTGVIGNTDFSLSGRITDFKKPTVELTNRSNQVNLDEFLTEQVRADKGLPITLQGTMAIKKLMGMGMEFANINTKFMYRDFVVDIKNCAAEAFDGSVLLDFHYDARNPEPYRLNAKLTSVSARPVLKRLFKISSIEGRLSSDGIYEGRSFRQADVKANLNAKGTYVVTNGAFNNFTFTTQLLKWLGLKDYSTMDIREMAGHFVIQNGKAKVEDWVLTSSYGNFLVNGTIGLSGNANLDIVTTLDKKYSGIIKQYHAEWLLPFDGQGRATIDIKASGTLQSPSFSLNKTKIQERLKGKITDDFKKKQQELQNKIKGLFGG</sequence>
<dbReference type="EMBL" id="LJUO01000221">
    <property type="protein sequence ID" value="KPK67435.1"/>
    <property type="molecule type" value="Genomic_DNA"/>
</dbReference>
<evidence type="ECO:0000313" key="2">
    <source>
        <dbReference type="EMBL" id="KPK67435.1"/>
    </source>
</evidence>
<name>A0A0S8G5M2_UNCW3</name>
<dbReference type="Proteomes" id="UP000051096">
    <property type="component" value="Unassembled WGS sequence"/>
</dbReference>
<comment type="caution">
    <text evidence="2">The sequence shown here is derived from an EMBL/GenBank/DDBJ whole genome shotgun (WGS) entry which is preliminary data.</text>
</comment>
<accession>A0A0S8G5M2</accession>
<dbReference type="PANTHER" id="PTHR30441:SF4">
    <property type="entry name" value="PROTEIN ASMA"/>
    <property type="match status" value="1"/>
</dbReference>
<evidence type="ECO:0008006" key="4">
    <source>
        <dbReference type="Google" id="ProtNLM"/>
    </source>
</evidence>
<feature type="transmembrane region" description="Helical" evidence="1">
    <location>
        <begin position="7"/>
        <end position="26"/>
    </location>
</feature>
<keyword evidence="1" id="KW-0472">Membrane</keyword>
<evidence type="ECO:0000256" key="1">
    <source>
        <dbReference type="SAM" id="Phobius"/>
    </source>
</evidence>
<keyword evidence="1" id="KW-1133">Transmembrane helix</keyword>
<dbReference type="GO" id="GO:0005886">
    <property type="term" value="C:plasma membrane"/>
    <property type="evidence" value="ECO:0007669"/>
    <property type="project" value="TreeGrafter"/>
</dbReference>
<evidence type="ECO:0000313" key="3">
    <source>
        <dbReference type="Proteomes" id="UP000051096"/>
    </source>
</evidence>
<gene>
    <name evidence="2" type="ORF">AMJ87_13355</name>
</gene>
<dbReference type="GO" id="GO:0090313">
    <property type="term" value="P:regulation of protein targeting to membrane"/>
    <property type="evidence" value="ECO:0007669"/>
    <property type="project" value="TreeGrafter"/>
</dbReference>
<keyword evidence="1" id="KW-0812">Transmembrane</keyword>
<protein>
    <recommendedName>
        <fullName evidence="4">AsmA-like C-terminal domain-containing protein</fullName>
    </recommendedName>
</protein>
<dbReference type="PANTHER" id="PTHR30441">
    <property type="entry name" value="DUF748 DOMAIN-CONTAINING PROTEIN"/>
    <property type="match status" value="1"/>
</dbReference>
<dbReference type="Pfam" id="PF05359">
    <property type="entry name" value="DUF748"/>
    <property type="match status" value="1"/>
</dbReference>
<dbReference type="InterPro" id="IPR052894">
    <property type="entry name" value="AsmA-related"/>
</dbReference>